<organism evidence="1 2">
    <name type="scientific">Durusdinium trenchii</name>
    <dbReference type="NCBI Taxonomy" id="1381693"/>
    <lineage>
        <taxon>Eukaryota</taxon>
        <taxon>Sar</taxon>
        <taxon>Alveolata</taxon>
        <taxon>Dinophyceae</taxon>
        <taxon>Suessiales</taxon>
        <taxon>Symbiodiniaceae</taxon>
        <taxon>Durusdinium</taxon>
    </lineage>
</organism>
<keyword evidence="2" id="KW-1185">Reference proteome</keyword>
<proteinExistence type="predicted"/>
<protein>
    <submittedName>
        <fullName evidence="1">Uncharacterized protein</fullName>
    </submittedName>
</protein>
<name>A0ABP0QKZ2_9DINO</name>
<evidence type="ECO:0000313" key="1">
    <source>
        <dbReference type="EMBL" id="CAK9087801.1"/>
    </source>
</evidence>
<accession>A0ABP0QKZ2</accession>
<dbReference type="EMBL" id="CAXAMN010024583">
    <property type="protein sequence ID" value="CAK9087801.1"/>
    <property type="molecule type" value="Genomic_DNA"/>
</dbReference>
<sequence>MAVVEKALEPVRDWRQFKAWMALQPPKEKVTGEASGYRSTLVMAGLAVCDDDIPPASPSLHESALYQQPVSLQLPALDETRLKLGRDRLYMASKYGGSLQASMERARFFVELPESPQHRKFCYETKVDTSRSEIAKQVAQEVEEAKEEERKIARRNSLMKIKEGGLSPLMMAQETADPSRRYRIVEKVIKRNRMPEDILEEVWEKIEEAPATVSSRSIALVLMQRVVAASNCPASLEGPLFNFIRNKHKEFVKERPGLSMNQESFVEFCRFCGVLLECAVGPGPASIFVRVFFSFSQTEGSAVVAAERGGGGHGTFTMYNHVYIYIYYTYNEVDEFQRERMEQRLILERSMRFLCQTLAVMLKIPGT</sequence>
<reference evidence="1 2" key="1">
    <citation type="submission" date="2024-02" db="EMBL/GenBank/DDBJ databases">
        <authorList>
            <person name="Chen Y."/>
            <person name="Shah S."/>
            <person name="Dougan E. K."/>
            <person name="Thang M."/>
            <person name="Chan C."/>
        </authorList>
    </citation>
    <scope>NUCLEOTIDE SEQUENCE [LARGE SCALE GENOMIC DNA]</scope>
</reference>
<gene>
    <name evidence="1" type="ORF">CCMP2556_LOCUS42401</name>
</gene>
<comment type="caution">
    <text evidence="1">The sequence shown here is derived from an EMBL/GenBank/DDBJ whole genome shotgun (WGS) entry which is preliminary data.</text>
</comment>
<evidence type="ECO:0000313" key="2">
    <source>
        <dbReference type="Proteomes" id="UP001642484"/>
    </source>
</evidence>
<dbReference type="Proteomes" id="UP001642484">
    <property type="component" value="Unassembled WGS sequence"/>
</dbReference>